<reference evidence="2" key="1">
    <citation type="journal article" date="2021" name="PeerJ">
        <title>Extensive microbial diversity within the chicken gut microbiome revealed by metagenomics and culture.</title>
        <authorList>
            <person name="Gilroy R."/>
            <person name="Ravi A."/>
            <person name="Getino M."/>
            <person name="Pursley I."/>
            <person name="Horton D.L."/>
            <person name="Alikhan N.F."/>
            <person name="Baker D."/>
            <person name="Gharbi K."/>
            <person name="Hall N."/>
            <person name="Watson M."/>
            <person name="Adriaenssens E.M."/>
            <person name="Foster-Nyarko E."/>
            <person name="Jarju S."/>
            <person name="Secka A."/>
            <person name="Antonio M."/>
            <person name="Oren A."/>
            <person name="Chaudhuri R.R."/>
            <person name="La Ragione R."/>
            <person name="Hildebrand F."/>
            <person name="Pallen M.J."/>
        </authorList>
    </citation>
    <scope>NUCLEOTIDE SEQUENCE</scope>
    <source>
        <strain evidence="2">CHK165-2605</strain>
    </source>
</reference>
<dbReference type="Proteomes" id="UP000823895">
    <property type="component" value="Unassembled WGS sequence"/>
</dbReference>
<gene>
    <name evidence="2" type="ORF">H9756_04945</name>
</gene>
<keyword evidence="2" id="KW-0067">ATP-binding</keyword>
<dbReference type="SUPFAM" id="SSF52540">
    <property type="entry name" value="P-loop containing nucleoside triphosphate hydrolases"/>
    <property type="match status" value="1"/>
</dbReference>
<sequence length="517" mass="57335">MKLIKILSDKVQIRTDQQEFSNVRINDLISITDGTAELVTMVTAVTDNDAGAGISDDDFILGGTSIKVVECSIIGSVHNGKFSKALDQYPTTDITAREINGEEFSKMISRTDSGFCIGKYAVYHCPAWVDGNRFFQRHSCIVGNTGSGKSETVAKILEEASKLPGANIIVFDIHGEYRKLSYARNISFSSAMPFPIWMFGFSDMVSNILKIKEESATVAMAALRKCYKQICPDGNEGKPVYFSYKKLIDHLKGLNEEQVETGEFYKTGANAGLPKKVKGEYNGRLHGIISTLESKENDARLSFLFQDADQSYLTELILQILGNDKPVKNIDLSNMPHDIAIAVIGAVTKLIYGVQQTFKDGEITPVTLVCDEAHVYIPNNFQLSASERRMVEIFENIAKEGRKFGMTLFVASQRPSELNKTIMAQCANFIVSKLNNETDKSMVKGMLPDGNEDIINSTTTFSPGEVLVIGDSVPIPLKIKVELAKERPQSRTIDFWDIWKKGSKTDLVNGIDRYMNS</sequence>
<proteinExistence type="predicted"/>
<dbReference type="PANTHER" id="PTHR42957">
    <property type="entry name" value="HELICASE MJ1565-RELATED"/>
    <property type="match status" value="1"/>
</dbReference>
<dbReference type="Gene3D" id="3.40.50.300">
    <property type="entry name" value="P-loop containing nucleotide triphosphate hydrolases"/>
    <property type="match status" value="2"/>
</dbReference>
<evidence type="ECO:0000313" key="2">
    <source>
        <dbReference type="EMBL" id="HJC43016.1"/>
    </source>
</evidence>
<reference evidence="2" key="2">
    <citation type="submission" date="2021-04" db="EMBL/GenBank/DDBJ databases">
        <authorList>
            <person name="Gilroy R."/>
        </authorList>
    </citation>
    <scope>NUCLEOTIDE SEQUENCE</scope>
    <source>
        <strain evidence="2">CHK165-2605</strain>
    </source>
</reference>
<dbReference type="GO" id="GO:0005524">
    <property type="term" value="F:ATP binding"/>
    <property type="evidence" value="ECO:0007669"/>
    <property type="project" value="UniProtKB-KW"/>
</dbReference>
<dbReference type="Pfam" id="PF01935">
    <property type="entry name" value="DUF87"/>
    <property type="match status" value="1"/>
</dbReference>
<keyword evidence="2" id="KW-0547">Nucleotide-binding</keyword>
<name>A0A9D2P470_9FIRM</name>
<dbReference type="EMBL" id="DWWI01000105">
    <property type="protein sequence ID" value="HJC43016.1"/>
    <property type="molecule type" value="Genomic_DNA"/>
</dbReference>
<dbReference type="InterPro" id="IPR002789">
    <property type="entry name" value="HerA_central"/>
</dbReference>
<protein>
    <submittedName>
        <fullName evidence="2">ATP-binding protein</fullName>
    </submittedName>
</protein>
<feature type="domain" description="Helicase HerA central" evidence="1">
    <location>
        <begin position="117"/>
        <end position="351"/>
    </location>
</feature>
<dbReference type="AlphaFoldDB" id="A0A9D2P470"/>
<accession>A0A9D2P470</accession>
<dbReference type="PANTHER" id="PTHR42957:SF1">
    <property type="entry name" value="HELICASE MJ1565-RELATED"/>
    <property type="match status" value="1"/>
</dbReference>
<comment type="caution">
    <text evidence="2">The sequence shown here is derived from an EMBL/GenBank/DDBJ whole genome shotgun (WGS) entry which is preliminary data.</text>
</comment>
<evidence type="ECO:0000313" key="3">
    <source>
        <dbReference type="Proteomes" id="UP000823895"/>
    </source>
</evidence>
<evidence type="ECO:0000259" key="1">
    <source>
        <dbReference type="Pfam" id="PF01935"/>
    </source>
</evidence>
<organism evidence="2 3">
    <name type="scientific">Candidatus Mediterraneibacter gallistercoris</name>
    <dbReference type="NCBI Taxonomy" id="2838671"/>
    <lineage>
        <taxon>Bacteria</taxon>
        <taxon>Bacillati</taxon>
        <taxon>Bacillota</taxon>
        <taxon>Clostridia</taxon>
        <taxon>Lachnospirales</taxon>
        <taxon>Lachnospiraceae</taxon>
        <taxon>Mediterraneibacter</taxon>
    </lineage>
</organism>
<dbReference type="InterPro" id="IPR027417">
    <property type="entry name" value="P-loop_NTPase"/>
</dbReference>
<dbReference type="InterPro" id="IPR008571">
    <property type="entry name" value="HerA-like"/>
</dbReference>